<evidence type="ECO:0000313" key="13">
    <source>
        <dbReference type="EMBL" id="MCP3429157.1"/>
    </source>
</evidence>
<dbReference type="SUPFAM" id="SSF143631">
    <property type="entry name" value="ApbE-like"/>
    <property type="match status" value="1"/>
</dbReference>
<keyword evidence="7 11" id="KW-0274">FAD</keyword>
<feature type="binding site" evidence="12">
    <location>
        <position position="155"/>
    </location>
    <ligand>
        <name>Mg(2+)</name>
        <dbReference type="ChEBI" id="CHEBI:18420"/>
    </ligand>
</feature>
<comment type="similarity">
    <text evidence="1 11">Belongs to the ApbE family.</text>
</comment>
<organism evidence="13 14">
    <name type="scientific">Opacimonas viscosa</name>
    <dbReference type="NCBI Taxonomy" id="2961944"/>
    <lineage>
        <taxon>Bacteria</taxon>
        <taxon>Pseudomonadati</taxon>
        <taxon>Pseudomonadota</taxon>
        <taxon>Gammaproteobacteria</taxon>
        <taxon>Alteromonadales</taxon>
        <taxon>Alteromonadaceae</taxon>
        <taxon>Opacimonas</taxon>
    </lineage>
</organism>
<evidence type="ECO:0000256" key="6">
    <source>
        <dbReference type="ARBA" id="ARBA00022723"/>
    </source>
</evidence>
<keyword evidence="8 11" id="KW-0460">Magnesium</keyword>
<evidence type="ECO:0000256" key="8">
    <source>
        <dbReference type="ARBA" id="ARBA00022842"/>
    </source>
</evidence>
<dbReference type="GO" id="GO:0016740">
    <property type="term" value="F:transferase activity"/>
    <property type="evidence" value="ECO:0007669"/>
    <property type="project" value="UniProtKB-UniRule"/>
</dbReference>
<dbReference type="RefSeq" id="WP_254101173.1">
    <property type="nucleotide sequence ID" value="NZ_JANATA010000016.1"/>
</dbReference>
<keyword evidence="14" id="KW-1185">Reference proteome</keyword>
<evidence type="ECO:0000256" key="10">
    <source>
        <dbReference type="ARBA" id="ARBA00048540"/>
    </source>
</evidence>
<keyword evidence="6 11" id="KW-0479">Metal-binding</keyword>
<dbReference type="PANTHER" id="PTHR30040:SF2">
    <property type="entry name" value="FAD:PROTEIN FMN TRANSFERASE"/>
    <property type="match status" value="1"/>
</dbReference>
<evidence type="ECO:0000256" key="1">
    <source>
        <dbReference type="ARBA" id="ARBA00008282"/>
    </source>
</evidence>
<dbReference type="AlphaFoldDB" id="A0AA42BN01"/>
<dbReference type="PIRSF" id="PIRSF006268">
    <property type="entry name" value="ApbE"/>
    <property type="match status" value="1"/>
</dbReference>
<protein>
    <recommendedName>
        <fullName evidence="3 11">FAD:protein FMN transferase</fullName>
        <ecNumber evidence="2 11">2.7.1.180</ecNumber>
    </recommendedName>
    <alternativeName>
        <fullName evidence="9 11">Flavin transferase</fullName>
    </alternativeName>
</protein>
<evidence type="ECO:0000256" key="7">
    <source>
        <dbReference type="ARBA" id="ARBA00022827"/>
    </source>
</evidence>
<sequence>MPVELTIEQKNGHIAGRFFAMASDCEILVDSTDKRIAGQIIESLYTECLRIEKKYSRYRTDNIVYQINHAQSARVDIDTETYQLLNLAKTCYELSEGYFDITSGILGKVWSFDGSDCLADKKDVEELLSLVGFSKLNFDQTSITIPAGMALDFGGIAKEYAVDRCANKALALAPEISVLVNYGGDIAVSRPRLHSAYWQVGVAHPDPQKDTDVLVQIAQGGLATSGDANRFLLKDGVRYSHVLDPKTGQPIIDAPASVTVAGDNCTQAGLLSTMALLQGKNAERFLVEQTVKHWCIRLSHL</sequence>
<evidence type="ECO:0000256" key="4">
    <source>
        <dbReference type="ARBA" id="ARBA00022630"/>
    </source>
</evidence>
<evidence type="ECO:0000256" key="5">
    <source>
        <dbReference type="ARBA" id="ARBA00022679"/>
    </source>
</evidence>
<feature type="binding site" evidence="12">
    <location>
        <position position="273"/>
    </location>
    <ligand>
        <name>Mg(2+)</name>
        <dbReference type="ChEBI" id="CHEBI:18420"/>
    </ligand>
</feature>
<gene>
    <name evidence="13" type="ORF">NLF92_09400</name>
</gene>
<dbReference type="Proteomes" id="UP001165413">
    <property type="component" value="Unassembled WGS sequence"/>
</dbReference>
<keyword evidence="5 11" id="KW-0808">Transferase</keyword>
<evidence type="ECO:0000313" key="14">
    <source>
        <dbReference type="Proteomes" id="UP001165413"/>
    </source>
</evidence>
<comment type="caution">
    <text evidence="13">The sequence shown here is derived from an EMBL/GenBank/DDBJ whole genome shotgun (WGS) entry which is preliminary data.</text>
</comment>
<proteinExistence type="inferred from homology"/>
<dbReference type="Gene3D" id="3.10.520.10">
    <property type="entry name" value="ApbE-like domains"/>
    <property type="match status" value="1"/>
</dbReference>
<dbReference type="Pfam" id="PF02424">
    <property type="entry name" value="ApbE"/>
    <property type="match status" value="1"/>
</dbReference>
<evidence type="ECO:0000256" key="11">
    <source>
        <dbReference type="PIRNR" id="PIRNR006268"/>
    </source>
</evidence>
<dbReference type="PANTHER" id="PTHR30040">
    <property type="entry name" value="THIAMINE BIOSYNTHESIS LIPOPROTEIN APBE"/>
    <property type="match status" value="1"/>
</dbReference>
<accession>A0AA42BN01</accession>
<dbReference type="EMBL" id="JANATA010000016">
    <property type="protein sequence ID" value="MCP3429157.1"/>
    <property type="molecule type" value="Genomic_DNA"/>
</dbReference>
<name>A0AA42BN01_9ALTE</name>
<evidence type="ECO:0000256" key="9">
    <source>
        <dbReference type="ARBA" id="ARBA00031306"/>
    </source>
</evidence>
<evidence type="ECO:0000256" key="3">
    <source>
        <dbReference type="ARBA" id="ARBA00016337"/>
    </source>
</evidence>
<comment type="catalytic activity">
    <reaction evidence="10 11">
        <text>L-threonyl-[protein] + FAD = FMN-L-threonyl-[protein] + AMP + H(+)</text>
        <dbReference type="Rhea" id="RHEA:36847"/>
        <dbReference type="Rhea" id="RHEA-COMP:11060"/>
        <dbReference type="Rhea" id="RHEA-COMP:11061"/>
        <dbReference type="ChEBI" id="CHEBI:15378"/>
        <dbReference type="ChEBI" id="CHEBI:30013"/>
        <dbReference type="ChEBI" id="CHEBI:57692"/>
        <dbReference type="ChEBI" id="CHEBI:74257"/>
        <dbReference type="ChEBI" id="CHEBI:456215"/>
        <dbReference type="EC" id="2.7.1.180"/>
    </reaction>
</comment>
<dbReference type="EC" id="2.7.1.180" evidence="2 11"/>
<dbReference type="GO" id="GO:0046872">
    <property type="term" value="F:metal ion binding"/>
    <property type="evidence" value="ECO:0007669"/>
    <property type="project" value="UniProtKB-UniRule"/>
</dbReference>
<keyword evidence="4 11" id="KW-0285">Flavoprotein</keyword>
<evidence type="ECO:0000256" key="2">
    <source>
        <dbReference type="ARBA" id="ARBA00011955"/>
    </source>
</evidence>
<dbReference type="InterPro" id="IPR003374">
    <property type="entry name" value="ApbE-like_sf"/>
</dbReference>
<dbReference type="InterPro" id="IPR024932">
    <property type="entry name" value="ApbE"/>
</dbReference>
<evidence type="ECO:0000256" key="12">
    <source>
        <dbReference type="PIRSR" id="PIRSR006268-2"/>
    </source>
</evidence>
<reference evidence="13" key="1">
    <citation type="submission" date="2022-07" db="EMBL/GenBank/DDBJ databases">
        <title>Characterization of the Novel Bacterium Alteromonas immobilis LMIT006 and Alteromonas gregis LMIT007.</title>
        <authorList>
            <person name="Lin X."/>
        </authorList>
    </citation>
    <scope>NUCLEOTIDE SEQUENCE</scope>
    <source>
        <strain evidence="13">LMIT007</strain>
    </source>
</reference>
<comment type="cofactor">
    <cofactor evidence="12">
        <name>Mg(2+)</name>
        <dbReference type="ChEBI" id="CHEBI:18420"/>
    </cofactor>
    <cofactor evidence="12">
        <name>Mn(2+)</name>
        <dbReference type="ChEBI" id="CHEBI:29035"/>
    </cofactor>
    <text evidence="12">Magnesium. Can also use manganese.</text>
</comment>